<evidence type="ECO:0000313" key="3">
    <source>
        <dbReference type="EMBL" id="QNV38047.1"/>
    </source>
</evidence>
<dbReference type="GeneID" id="96622952"/>
<evidence type="ECO:0000259" key="2">
    <source>
        <dbReference type="Pfam" id="PF01757"/>
    </source>
</evidence>
<dbReference type="GO" id="GO:0016747">
    <property type="term" value="F:acyltransferase activity, transferring groups other than amino-acyl groups"/>
    <property type="evidence" value="ECO:0007669"/>
    <property type="project" value="InterPro"/>
</dbReference>
<keyword evidence="3" id="KW-0808">Transferase</keyword>
<dbReference type="AlphaFoldDB" id="A0A7H2BEF1"/>
<keyword evidence="1" id="KW-0472">Membrane</keyword>
<gene>
    <name evidence="3" type="ORF">IDM49_01775</name>
</gene>
<feature type="transmembrane region" description="Helical" evidence="1">
    <location>
        <begin position="126"/>
        <end position="145"/>
    </location>
</feature>
<dbReference type="GO" id="GO:0009103">
    <property type="term" value="P:lipopolysaccharide biosynthetic process"/>
    <property type="evidence" value="ECO:0007669"/>
    <property type="project" value="TreeGrafter"/>
</dbReference>
<protein>
    <submittedName>
        <fullName evidence="3">Acyltransferase</fullName>
    </submittedName>
</protein>
<dbReference type="PANTHER" id="PTHR23028">
    <property type="entry name" value="ACETYLTRANSFERASE"/>
    <property type="match status" value="1"/>
</dbReference>
<keyword evidence="3" id="KW-0012">Acyltransferase</keyword>
<accession>A0A7H2BEF1</accession>
<feature type="transmembrane region" description="Helical" evidence="1">
    <location>
        <begin position="189"/>
        <end position="206"/>
    </location>
</feature>
<dbReference type="PANTHER" id="PTHR23028:SF53">
    <property type="entry name" value="ACYL_TRANSF_3 DOMAIN-CONTAINING PROTEIN"/>
    <property type="match status" value="1"/>
</dbReference>
<proteinExistence type="predicted"/>
<evidence type="ECO:0000256" key="1">
    <source>
        <dbReference type="SAM" id="Phobius"/>
    </source>
</evidence>
<feature type="transmembrane region" description="Helical" evidence="1">
    <location>
        <begin position="341"/>
        <end position="359"/>
    </location>
</feature>
<dbReference type="Pfam" id="PF01757">
    <property type="entry name" value="Acyl_transf_3"/>
    <property type="match status" value="1"/>
</dbReference>
<feature type="transmembrane region" description="Helical" evidence="1">
    <location>
        <begin position="33"/>
        <end position="50"/>
    </location>
</feature>
<dbReference type="GO" id="GO:0016020">
    <property type="term" value="C:membrane"/>
    <property type="evidence" value="ECO:0007669"/>
    <property type="project" value="TreeGrafter"/>
</dbReference>
<name>A0A7H2BEF1_9MICC</name>
<dbReference type="EMBL" id="CP061539">
    <property type="protein sequence ID" value="QNV38047.1"/>
    <property type="molecule type" value="Genomic_DNA"/>
</dbReference>
<dbReference type="InterPro" id="IPR050879">
    <property type="entry name" value="Acyltransferase_3"/>
</dbReference>
<reference evidence="3 4" key="1">
    <citation type="submission" date="2020-09" db="EMBL/GenBank/DDBJ databases">
        <title>Investigation of environmental microbes.</title>
        <authorList>
            <person name="Ou Y."/>
            <person name="Kang Q."/>
        </authorList>
    </citation>
    <scope>NUCLEOTIDE SEQUENCE [LARGE SCALE GENOMIC DNA]</scope>
    <source>
        <strain evidence="3 4">KJZ-14</strain>
    </source>
</reference>
<dbReference type="Proteomes" id="UP000516404">
    <property type="component" value="Chromosome"/>
</dbReference>
<organism evidence="3 4">
    <name type="scientific">Rothia terrae</name>
    <dbReference type="NCBI Taxonomy" id="396015"/>
    <lineage>
        <taxon>Bacteria</taxon>
        <taxon>Bacillati</taxon>
        <taxon>Actinomycetota</taxon>
        <taxon>Actinomycetes</taxon>
        <taxon>Micrococcales</taxon>
        <taxon>Micrococcaceae</taxon>
        <taxon>Rothia</taxon>
    </lineage>
</organism>
<dbReference type="RefSeq" id="WP_190724819.1">
    <property type="nucleotide sequence ID" value="NZ_CP061539.1"/>
</dbReference>
<feature type="transmembrane region" description="Helical" evidence="1">
    <location>
        <begin position="76"/>
        <end position="106"/>
    </location>
</feature>
<keyword evidence="4" id="KW-1185">Reference proteome</keyword>
<keyword evidence="1" id="KW-0812">Transmembrane</keyword>
<evidence type="ECO:0000313" key="4">
    <source>
        <dbReference type="Proteomes" id="UP000516404"/>
    </source>
</evidence>
<feature type="transmembrane region" description="Helical" evidence="1">
    <location>
        <begin position="157"/>
        <end position="177"/>
    </location>
</feature>
<feature type="transmembrane region" description="Helical" evidence="1">
    <location>
        <begin position="302"/>
        <end position="321"/>
    </location>
</feature>
<feature type="transmembrane region" description="Helical" evidence="1">
    <location>
        <begin position="273"/>
        <end position="290"/>
    </location>
</feature>
<feature type="domain" description="Acyltransferase 3" evidence="2">
    <location>
        <begin position="7"/>
        <end position="356"/>
    </location>
</feature>
<dbReference type="InterPro" id="IPR002656">
    <property type="entry name" value="Acyl_transf_3_dom"/>
</dbReference>
<feature type="transmembrane region" description="Helical" evidence="1">
    <location>
        <begin position="245"/>
        <end position="261"/>
    </location>
</feature>
<dbReference type="KEGG" id="rter:IDM49_01775"/>
<keyword evidence="1" id="KW-1133">Transmembrane helix</keyword>
<sequence>MNRYGHIDAMRAFAVLLVVFSHAGLTFVPGGSGVTIFFVISGFIITYLLLREREKTGGFDVGGFYMRRLIKIAPPLFLIIVIPTLIYMALGHSVNIVDFLGQIFFFLNWRYLDSDINVLPGSHVTWSLSIEEQFYLVFAIIWLFAVKSKHYLKVVSALAGIVVVYSFIARIVLYFGGATNDRIYFGTDTRVEAIGIGTLVAIWYFTHRTSPRITGNQYSARHSHAAGKNVVAASDQRTVPTLGKTYIPVTALVLYLFSLVVRDETFRETIRYSIQAIATAMVILWGLTEVRSPLGQKFHDFLQWRFLQVLGLASYSIYLLHDVLNKALEPLFEHLPRLVSLPILVVLGIAGGVAIWKFIELPAQRFKDRHFASANAKSERAKLERREAP</sequence>